<feature type="region of interest" description="Disordered" evidence="1">
    <location>
        <begin position="529"/>
        <end position="563"/>
    </location>
</feature>
<keyword evidence="2" id="KW-0472">Membrane</keyword>
<dbReference type="PANTHER" id="PTHR34978">
    <property type="entry name" value="POSSIBLE SENSOR-TRANSDUCER PROTEIN BLAR"/>
    <property type="match status" value="1"/>
</dbReference>
<feature type="transmembrane region" description="Helical" evidence="2">
    <location>
        <begin position="6"/>
        <end position="32"/>
    </location>
</feature>
<dbReference type="Proteomes" id="UP000050833">
    <property type="component" value="Unassembled WGS sequence"/>
</dbReference>
<feature type="region of interest" description="Disordered" evidence="1">
    <location>
        <begin position="711"/>
        <end position="737"/>
    </location>
</feature>
<name>A0AAW3JN83_9FIRM</name>
<reference evidence="4 5" key="1">
    <citation type="submission" date="2015-10" db="EMBL/GenBank/DDBJ databases">
        <title>Butyribacter intestini gen. nov., sp. nov., a butyric acid-producing bacterium of the family Lachnospiraceae isolated from the human faeces.</title>
        <authorList>
            <person name="Zou Y."/>
            <person name="Xue W."/>
            <person name="Luo G."/>
            <person name="Lv M."/>
        </authorList>
    </citation>
    <scope>NUCLEOTIDE SEQUENCE [LARGE SCALE GENOMIC DNA]</scope>
    <source>
        <strain evidence="4 5">TF01-11</strain>
    </source>
</reference>
<feature type="compositionally biased region" description="Polar residues" evidence="1">
    <location>
        <begin position="711"/>
        <end position="722"/>
    </location>
</feature>
<dbReference type="RefSeq" id="WP_055946717.1">
    <property type="nucleotide sequence ID" value="NZ_JAQDCV010000011.1"/>
</dbReference>
<accession>A0AAW3JN83</accession>
<proteinExistence type="predicted"/>
<feature type="domain" description="Peptidase M56" evidence="3">
    <location>
        <begin position="12"/>
        <end position="258"/>
    </location>
</feature>
<evidence type="ECO:0000313" key="4">
    <source>
        <dbReference type="EMBL" id="KQC84045.1"/>
    </source>
</evidence>
<organism evidence="4 5">
    <name type="scientific">Butyribacter intestini</name>
    <dbReference type="NCBI Taxonomy" id="1703332"/>
    <lineage>
        <taxon>Bacteria</taxon>
        <taxon>Bacillati</taxon>
        <taxon>Bacillota</taxon>
        <taxon>Clostridia</taxon>
        <taxon>Lachnospirales</taxon>
        <taxon>Lachnospiraceae</taxon>
        <taxon>Butyribacter</taxon>
    </lineage>
</organism>
<feature type="compositionally biased region" description="Basic and acidic residues" evidence="1">
    <location>
        <begin position="532"/>
        <end position="557"/>
    </location>
</feature>
<dbReference type="AlphaFoldDB" id="A0AAW3JN83"/>
<keyword evidence="2" id="KW-1133">Transmembrane helix</keyword>
<feature type="transmembrane region" description="Helical" evidence="2">
    <location>
        <begin position="39"/>
        <end position="61"/>
    </location>
</feature>
<comment type="caution">
    <text evidence="4">The sequence shown here is derived from an EMBL/GenBank/DDBJ whole genome shotgun (WGS) entry which is preliminary data.</text>
</comment>
<feature type="transmembrane region" description="Helical" evidence="2">
    <location>
        <begin position="287"/>
        <end position="309"/>
    </location>
</feature>
<dbReference type="EMBL" id="LLKB01000008">
    <property type="protein sequence ID" value="KQC84045.1"/>
    <property type="molecule type" value="Genomic_DNA"/>
</dbReference>
<protein>
    <recommendedName>
        <fullName evidence="3">Peptidase M56 domain-containing protein</fullName>
    </recommendedName>
</protein>
<keyword evidence="5" id="KW-1185">Reference proteome</keyword>
<feature type="transmembrane region" description="Helical" evidence="2">
    <location>
        <begin position="105"/>
        <end position="126"/>
    </location>
</feature>
<evidence type="ECO:0000259" key="3">
    <source>
        <dbReference type="Pfam" id="PF05569"/>
    </source>
</evidence>
<evidence type="ECO:0000313" key="5">
    <source>
        <dbReference type="Proteomes" id="UP000050833"/>
    </source>
</evidence>
<keyword evidence="2" id="KW-0812">Transmembrane</keyword>
<dbReference type="Pfam" id="PF05569">
    <property type="entry name" value="Peptidase_M56"/>
    <property type="match status" value="1"/>
</dbReference>
<gene>
    <name evidence="4" type="ORF">APZ18_15265</name>
</gene>
<dbReference type="InterPro" id="IPR008756">
    <property type="entry name" value="Peptidase_M56"/>
</dbReference>
<evidence type="ECO:0000256" key="1">
    <source>
        <dbReference type="SAM" id="MobiDB-lite"/>
    </source>
</evidence>
<feature type="compositionally biased region" description="Low complexity" evidence="1">
    <location>
        <begin position="723"/>
        <end position="737"/>
    </location>
</feature>
<dbReference type="InterPro" id="IPR052173">
    <property type="entry name" value="Beta-lactam_resp_regulator"/>
</dbReference>
<sequence length="737" mass="84566">MKLLYGLFYTSFSLAVVSAFALVVVLLIRFIIVKVPKKYFMCLWWLFLIRSICPVSLSSIYSLSSGINRKFHIFLELIGLSFDEQGGVLTGWQSVFVRQFTVNTNFRFCSIMWAAGVLFIWIYTLVKQTGIRKWLQKAERLDGSIYQHEKLNIPVMTGVFRLKKYLPGKMNVSEAKYVLRHMEIHEERHDGVLRAAAFIVLSLQWFNPFMWLAHYFILRDIETAADEDTLSYFGYDDRAKYAQEILNMNKGKKVIRPSLVTFQENRIDDRASKMLYQNKIKKKDRQVVVLVVLIFFIWWFMLRPLYMLWEGSLDTTVDNSISQTEEPLFDKTKQVVVAQTNVKSADGLSKVIKIVMTDGQQEDSGYDGEFKLVLEDTEGNKLAEENLNGQFGENKNDKLHFEKNVALHISDYNSDKVNEVAIGQDIEFTDENLNALLGREPKKKEKNKIKSIQKYYIWNIEADKLQCVSEPIYTADKTGAEANSCEFKIPKGTNGVIKVKVLKNKFYYVWDGTNEMFVRKELTKKQLKKYKKDSDKTDESGEKSVHSLKNDSDRESVRVVTQKDSTGSEEIKNIVISPNGASKKISNIKGYYCELQWVQTTDNEENRYAVLTYNGIKSQTFVVFDTKLKEIYYKQEDGNSALSSVFDRYNGNQNDIAFNKDDLVVYTLQEKENDVLKIGFAANAKDNVVVKGSYKYDVEKKNQYDFNYSQTSAANAGSSNNDTGASATESPTASASQ</sequence>
<dbReference type="PANTHER" id="PTHR34978:SF3">
    <property type="entry name" value="SLR0241 PROTEIN"/>
    <property type="match status" value="1"/>
</dbReference>
<evidence type="ECO:0000256" key="2">
    <source>
        <dbReference type="SAM" id="Phobius"/>
    </source>
</evidence>